<proteinExistence type="predicted"/>
<dbReference type="EMBL" id="CZPZ01000032">
    <property type="protein sequence ID" value="CUS38683.1"/>
    <property type="molecule type" value="Genomic_DNA"/>
</dbReference>
<evidence type="ECO:0000313" key="2">
    <source>
        <dbReference type="EMBL" id="CUS38683.1"/>
    </source>
</evidence>
<sequence length="152" mass="17622">MGKPKRLVGIGVNGYLFDFHVAHSSYLDAPGGSYQGWAPCSRGFPSLLLLSMSDRIQRFHQCHHRFAEWDNPRERIHPGRSHNMPNNKQRKKKGGRNKSKKLKAMRLSIEERRANRRRPSRRGPFRKGLSDQPDIQEFKPGASNDRYSRQAE</sequence>
<protein>
    <submittedName>
        <fullName evidence="2">Uncharacterized protein</fullName>
    </submittedName>
</protein>
<organism evidence="2 3">
    <name type="scientific">Candidatus Nitrospira nitrificans</name>
    <dbReference type="NCBI Taxonomy" id="1742973"/>
    <lineage>
        <taxon>Bacteria</taxon>
        <taxon>Pseudomonadati</taxon>
        <taxon>Nitrospirota</taxon>
        <taxon>Nitrospiria</taxon>
        <taxon>Nitrospirales</taxon>
        <taxon>Nitrospiraceae</taxon>
        <taxon>Nitrospira</taxon>
    </lineage>
</organism>
<feature type="compositionally biased region" description="Basic residues" evidence="1">
    <location>
        <begin position="88"/>
        <end position="104"/>
    </location>
</feature>
<gene>
    <name evidence="2" type="ORF">COMA2_50216</name>
</gene>
<feature type="compositionally biased region" description="Basic residues" evidence="1">
    <location>
        <begin position="114"/>
        <end position="125"/>
    </location>
</feature>
<feature type="region of interest" description="Disordered" evidence="1">
    <location>
        <begin position="73"/>
        <end position="152"/>
    </location>
</feature>
<dbReference type="Proteomes" id="UP000198736">
    <property type="component" value="Unassembled WGS sequence"/>
</dbReference>
<keyword evidence="3" id="KW-1185">Reference proteome</keyword>
<evidence type="ECO:0000313" key="3">
    <source>
        <dbReference type="Proteomes" id="UP000198736"/>
    </source>
</evidence>
<dbReference type="AlphaFoldDB" id="A0A0S4LRU7"/>
<reference evidence="3" key="1">
    <citation type="submission" date="2015-10" db="EMBL/GenBank/DDBJ databases">
        <authorList>
            <person name="Luecker S."/>
            <person name="Luecker S."/>
        </authorList>
    </citation>
    <scope>NUCLEOTIDE SEQUENCE [LARGE SCALE GENOMIC DNA]</scope>
</reference>
<name>A0A0S4LRU7_9BACT</name>
<accession>A0A0S4LRU7</accession>
<evidence type="ECO:0000256" key="1">
    <source>
        <dbReference type="SAM" id="MobiDB-lite"/>
    </source>
</evidence>